<feature type="compositionally biased region" description="Basic residues" evidence="1">
    <location>
        <begin position="50"/>
        <end position="63"/>
    </location>
</feature>
<comment type="caution">
    <text evidence="2">The sequence shown here is derived from an EMBL/GenBank/DDBJ whole genome shotgun (WGS) entry which is preliminary data.</text>
</comment>
<proteinExistence type="predicted"/>
<keyword evidence="3" id="KW-1185">Reference proteome</keyword>
<evidence type="ECO:0000313" key="3">
    <source>
        <dbReference type="Proteomes" id="UP001345013"/>
    </source>
</evidence>
<protein>
    <submittedName>
        <fullName evidence="2">Uncharacterized protein</fullName>
    </submittedName>
</protein>
<evidence type="ECO:0000256" key="1">
    <source>
        <dbReference type="SAM" id="MobiDB-lite"/>
    </source>
</evidence>
<name>A0ABR0KQ81_9EURO</name>
<dbReference type="Proteomes" id="UP001345013">
    <property type="component" value="Unassembled WGS sequence"/>
</dbReference>
<gene>
    <name evidence="2" type="ORF">LTR24_000168</name>
</gene>
<sequence>MANQEEDLVVLSDIEFDEEPPAFRLAGEEVAELRKRLHKPMNKSGGSIKAGKRGPKKPLKKAL</sequence>
<evidence type="ECO:0000313" key="2">
    <source>
        <dbReference type="EMBL" id="KAK5102609.1"/>
    </source>
</evidence>
<accession>A0ABR0KQ81</accession>
<feature type="region of interest" description="Disordered" evidence="1">
    <location>
        <begin position="37"/>
        <end position="63"/>
    </location>
</feature>
<organism evidence="2 3">
    <name type="scientific">Lithohypha guttulata</name>
    <dbReference type="NCBI Taxonomy" id="1690604"/>
    <lineage>
        <taxon>Eukaryota</taxon>
        <taxon>Fungi</taxon>
        <taxon>Dikarya</taxon>
        <taxon>Ascomycota</taxon>
        <taxon>Pezizomycotina</taxon>
        <taxon>Eurotiomycetes</taxon>
        <taxon>Chaetothyriomycetidae</taxon>
        <taxon>Chaetothyriales</taxon>
        <taxon>Trichomeriaceae</taxon>
        <taxon>Lithohypha</taxon>
    </lineage>
</organism>
<reference evidence="2 3" key="1">
    <citation type="submission" date="2023-08" db="EMBL/GenBank/DDBJ databases">
        <title>Black Yeasts Isolated from many extreme environments.</title>
        <authorList>
            <person name="Coleine C."/>
            <person name="Stajich J.E."/>
            <person name="Selbmann L."/>
        </authorList>
    </citation>
    <scope>NUCLEOTIDE SEQUENCE [LARGE SCALE GENOMIC DNA]</scope>
    <source>
        <strain evidence="2 3">CCFEE 5885</strain>
    </source>
</reference>
<dbReference type="EMBL" id="JAVRRG010000001">
    <property type="protein sequence ID" value="KAK5102609.1"/>
    <property type="molecule type" value="Genomic_DNA"/>
</dbReference>